<dbReference type="RefSeq" id="WP_133772920.1">
    <property type="nucleotide sequence ID" value="NZ_SNZR01000014.1"/>
</dbReference>
<dbReference type="AlphaFoldDB" id="A0A4R7BV70"/>
<evidence type="ECO:0000313" key="3">
    <source>
        <dbReference type="Proteomes" id="UP000295122"/>
    </source>
</evidence>
<proteinExistence type="predicted"/>
<protein>
    <submittedName>
        <fullName evidence="2">Uncharacterized protein YkwD</fullName>
    </submittedName>
</protein>
<dbReference type="PANTHER" id="PTHR31157:SF1">
    <property type="entry name" value="SCP DOMAIN-CONTAINING PROTEIN"/>
    <property type="match status" value="1"/>
</dbReference>
<dbReference type="PANTHER" id="PTHR31157">
    <property type="entry name" value="SCP DOMAIN-CONTAINING PROTEIN"/>
    <property type="match status" value="1"/>
</dbReference>
<organism evidence="2 3">
    <name type="scientific">Enterovirga rhinocerotis</name>
    <dbReference type="NCBI Taxonomy" id="1339210"/>
    <lineage>
        <taxon>Bacteria</taxon>
        <taxon>Pseudomonadati</taxon>
        <taxon>Pseudomonadota</taxon>
        <taxon>Alphaproteobacteria</taxon>
        <taxon>Hyphomicrobiales</taxon>
        <taxon>Methylobacteriaceae</taxon>
        <taxon>Enterovirga</taxon>
    </lineage>
</organism>
<dbReference type="OrthoDB" id="9811255at2"/>
<name>A0A4R7BV70_9HYPH</name>
<dbReference type="CDD" id="cd05379">
    <property type="entry name" value="CAP_bacterial"/>
    <property type="match status" value="1"/>
</dbReference>
<dbReference type="InterPro" id="IPR014044">
    <property type="entry name" value="CAP_dom"/>
</dbReference>
<evidence type="ECO:0000313" key="2">
    <source>
        <dbReference type="EMBL" id="TDR89303.1"/>
    </source>
</evidence>
<dbReference type="EMBL" id="SNZR01000014">
    <property type="protein sequence ID" value="TDR89303.1"/>
    <property type="molecule type" value="Genomic_DNA"/>
</dbReference>
<dbReference type="Pfam" id="PF00188">
    <property type="entry name" value="CAP"/>
    <property type="match status" value="1"/>
</dbReference>
<feature type="domain" description="SCP" evidence="1">
    <location>
        <begin position="55"/>
        <end position="164"/>
    </location>
</feature>
<reference evidence="2 3" key="1">
    <citation type="submission" date="2019-03" db="EMBL/GenBank/DDBJ databases">
        <title>Genomic Encyclopedia of Type Strains, Phase IV (KMG-IV): sequencing the most valuable type-strain genomes for metagenomic binning, comparative biology and taxonomic classification.</title>
        <authorList>
            <person name="Goeker M."/>
        </authorList>
    </citation>
    <scope>NUCLEOTIDE SEQUENCE [LARGE SCALE GENOMIC DNA]</scope>
    <source>
        <strain evidence="2 3">DSM 25903</strain>
    </source>
</reference>
<gene>
    <name evidence="2" type="ORF">EV668_3793</name>
</gene>
<accession>A0A4R7BV70</accession>
<dbReference type="Gene3D" id="3.40.33.10">
    <property type="entry name" value="CAP"/>
    <property type="match status" value="1"/>
</dbReference>
<dbReference type="SUPFAM" id="SSF55797">
    <property type="entry name" value="PR-1-like"/>
    <property type="match status" value="1"/>
</dbReference>
<keyword evidence="3" id="KW-1185">Reference proteome</keyword>
<evidence type="ECO:0000259" key="1">
    <source>
        <dbReference type="Pfam" id="PF00188"/>
    </source>
</evidence>
<sequence length="168" mass="17913">MSGFTIVFRSLRRLVLLAAPTLGLALLAGCAGDLAKLVPGDRVTTSVAGAEEAARLVSEYRRERGLPAVVVDRTLNEAAEEQARAVAEAGKLSHGDFAGRMARYAVGARAAENLSAGPDSVSSVVMRWRKSPSHDRNLLMPGARRIGLARADSPGHGYRQYWAMVVAE</sequence>
<comment type="caution">
    <text evidence="2">The sequence shown here is derived from an EMBL/GenBank/DDBJ whole genome shotgun (WGS) entry which is preliminary data.</text>
</comment>
<dbReference type="InterPro" id="IPR035940">
    <property type="entry name" value="CAP_sf"/>
</dbReference>
<dbReference type="Proteomes" id="UP000295122">
    <property type="component" value="Unassembled WGS sequence"/>
</dbReference>